<evidence type="ECO:0000256" key="2">
    <source>
        <dbReference type="ARBA" id="ARBA00023002"/>
    </source>
</evidence>
<keyword evidence="2 4" id="KW-0560">Oxidoreductase</keyword>
<organism evidence="4">
    <name type="scientific">anaerobic digester metagenome</name>
    <dbReference type="NCBI Taxonomy" id="1263854"/>
    <lineage>
        <taxon>unclassified sequences</taxon>
        <taxon>metagenomes</taxon>
        <taxon>ecological metagenomes</taxon>
    </lineage>
</organism>
<dbReference type="GO" id="GO:0004368">
    <property type="term" value="F:glycerol-3-phosphate dehydrogenase (quinone) activity"/>
    <property type="evidence" value="ECO:0007669"/>
    <property type="project" value="UniProtKB-EC"/>
</dbReference>
<evidence type="ECO:0000259" key="3">
    <source>
        <dbReference type="Pfam" id="PF00890"/>
    </source>
</evidence>
<reference evidence="4" key="1">
    <citation type="submission" date="2019-03" db="EMBL/GenBank/DDBJ databases">
        <authorList>
            <person name="Hao L."/>
        </authorList>
    </citation>
    <scope>NUCLEOTIDE SEQUENCE</scope>
</reference>
<accession>A0A485LZ97</accession>
<dbReference type="EC" id="1.1.5.3" evidence="4"/>
<dbReference type="SUPFAM" id="SSF51905">
    <property type="entry name" value="FAD/NAD(P)-binding domain"/>
    <property type="match status" value="1"/>
</dbReference>
<feature type="domain" description="FAD-dependent oxidoreductase 2 FAD-binding" evidence="3">
    <location>
        <begin position="68"/>
        <end position="258"/>
    </location>
</feature>
<gene>
    <name evidence="4" type="ORF">SCFA_290016</name>
</gene>
<proteinExistence type="predicted"/>
<evidence type="ECO:0000256" key="1">
    <source>
        <dbReference type="ARBA" id="ARBA00022630"/>
    </source>
</evidence>
<dbReference type="EMBL" id="CAADRM010000091">
    <property type="protein sequence ID" value="VFU14431.1"/>
    <property type="molecule type" value="Genomic_DNA"/>
</dbReference>
<sequence length="276" mass="30131">MAHADMPTNEYLHVISFQGIKDFFPGYITSRHRNSTYSVYDAGVPTTLGIAARFDDASFLDAFINWLRGLEIPHDRVALPAVLGTIDPASVVEKISQAIGRKVFEIPTLPPSIPGLRLFRALKRVMQNRGIHLYWGKEITSVERQGRTVEAVTLATTGRAKRVQGRAFVLATGSFVSGGLFAGRDSVRETVFDLPVFVPGERKDWFNTDFFSGGHSIERAGVRVDRDFRPVESKIDNLFACGSILAECEIMSLQCGHGLAVATGVAAAKSCAQGLS</sequence>
<keyword evidence="1" id="KW-0285">Flavoprotein</keyword>
<dbReference type="InterPro" id="IPR036188">
    <property type="entry name" value="FAD/NAD-bd_sf"/>
</dbReference>
<dbReference type="AlphaFoldDB" id="A0A485LZ97"/>
<protein>
    <submittedName>
        <fullName evidence="4">Anaerobic glycerol-3-phosphate dehydrogenase subunit B</fullName>
        <ecNumber evidence="4">1.1.5.3</ecNumber>
    </submittedName>
</protein>
<dbReference type="InterPro" id="IPR003953">
    <property type="entry name" value="FAD-dep_OxRdtase_2_FAD-bd"/>
</dbReference>
<dbReference type="Pfam" id="PF00890">
    <property type="entry name" value="FAD_binding_2"/>
    <property type="match status" value="1"/>
</dbReference>
<name>A0A485LZ97_9ZZZZ</name>
<evidence type="ECO:0000313" key="4">
    <source>
        <dbReference type="EMBL" id="VFU14431.1"/>
    </source>
</evidence>